<dbReference type="InterPro" id="IPR036864">
    <property type="entry name" value="Zn2-C6_fun-type_DNA-bd_sf"/>
</dbReference>
<dbReference type="EMBL" id="MU003838">
    <property type="protein sequence ID" value="KAF2717692.1"/>
    <property type="molecule type" value="Genomic_DNA"/>
</dbReference>
<dbReference type="SMART" id="SM00066">
    <property type="entry name" value="GAL4"/>
    <property type="match status" value="1"/>
</dbReference>
<organism evidence="3 4">
    <name type="scientific">Polychaeton citri CBS 116435</name>
    <dbReference type="NCBI Taxonomy" id="1314669"/>
    <lineage>
        <taxon>Eukaryota</taxon>
        <taxon>Fungi</taxon>
        <taxon>Dikarya</taxon>
        <taxon>Ascomycota</taxon>
        <taxon>Pezizomycotina</taxon>
        <taxon>Dothideomycetes</taxon>
        <taxon>Dothideomycetidae</taxon>
        <taxon>Capnodiales</taxon>
        <taxon>Capnodiaceae</taxon>
        <taxon>Polychaeton</taxon>
    </lineage>
</organism>
<dbReference type="Pfam" id="PF00172">
    <property type="entry name" value="Zn_clus"/>
    <property type="match status" value="1"/>
</dbReference>
<dbReference type="GO" id="GO:0000981">
    <property type="term" value="F:DNA-binding transcription factor activity, RNA polymerase II-specific"/>
    <property type="evidence" value="ECO:0007669"/>
    <property type="project" value="InterPro"/>
</dbReference>
<feature type="domain" description="Zn(2)-C6 fungal-type" evidence="2">
    <location>
        <begin position="10"/>
        <end position="39"/>
    </location>
</feature>
<dbReference type="InterPro" id="IPR001138">
    <property type="entry name" value="Zn2Cys6_DnaBD"/>
</dbReference>
<dbReference type="PROSITE" id="PS00463">
    <property type="entry name" value="ZN2_CY6_FUNGAL_1"/>
    <property type="match status" value="1"/>
</dbReference>
<dbReference type="SUPFAM" id="SSF57701">
    <property type="entry name" value="Zn2/Cys6 DNA-binding domain"/>
    <property type="match status" value="1"/>
</dbReference>
<name>A0A9P4PZ93_9PEZI</name>
<evidence type="ECO:0000256" key="1">
    <source>
        <dbReference type="ARBA" id="ARBA00023242"/>
    </source>
</evidence>
<keyword evidence="4" id="KW-1185">Reference proteome</keyword>
<dbReference type="GO" id="GO:0008270">
    <property type="term" value="F:zinc ion binding"/>
    <property type="evidence" value="ECO:0007669"/>
    <property type="project" value="InterPro"/>
</dbReference>
<comment type="caution">
    <text evidence="3">The sequence shown here is derived from an EMBL/GenBank/DDBJ whole genome shotgun (WGS) entry which is preliminary data.</text>
</comment>
<accession>A0A9P4PZ93</accession>
<dbReference type="AlphaFoldDB" id="A0A9P4PZ93"/>
<sequence>MVYRGKPSKACAECRNRKTRCNAVRPMCAQCKRAGRVCSGYQEPEALRVLDQTQTVAASMRRRESRSGLTLPRQFPDQADTLSSAASCVFYKEYCNPNAGFADYDYDFVSPMRWHVRSDELLASMVTSLGFIFIARMSNDRSFITAAARQYSRVLRLSAGLLTDIESAKSDEMLATVWLLSLHESIALGGFCNSPRRSAHLSGAAQLLILRGEEQFHSDIGRGMFMRLVGRIVSNCLHCETTVPCDLRDLMRRGWRYYHVEAQSELAILEITSALCDLISVDHGTEMLTIEETYQSLISIDDLLAAWPSTLNSRYVFHRRNFRTPADLSHFDLYSCHVAVAVWNCYRKVRIITNQYVIRYARLTAEVNHAMKEETYLSEENAIRIIAKMSEDLCYSIPFLLSREMNIDQDPECETNQMTIYGGTSVFVALSLAAKEKRVSQEMHDWMISQLGRISRESGMGLAQ</sequence>
<dbReference type="Proteomes" id="UP000799441">
    <property type="component" value="Unassembled WGS sequence"/>
</dbReference>
<keyword evidence="1" id="KW-0539">Nucleus</keyword>
<dbReference type="InterPro" id="IPR053175">
    <property type="entry name" value="DHMBA_Reg_Transcription_Factor"/>
</dbReference>
<dbReference type="OrthoDB" id="2991872at2759"/>
<evidence type="ECO:0000259" key="2">
    <source>
        <dbReference type="PROSITE" id="PS50048"/>
    </source>
</evidence>
<dbReference type="PROSITE" id="PS50048">
    <property type="entry name" value="ZN2_CY6_FUNGAL_2"/>
    <property type="match status" value="1"/>
</dbReference>
<dbReference type="PANTHER" id="PTHR38791">
    <property type="entry name" value="ZN(II)2CYS6 TRANSCRIPTION FACTOR (EUROFUNG)-RELATED-RELATED"/>
    <property type="match status" value="1"/>
</dbReference>
<reference evidence="3" key="1">
    <citation type="journal article" date="2020" name="Stud. Mycol.">
        <title>101 Dothideomycetes genomes: a test case for predicting lifestyles and emergence of pathogens.</title>
        <authorList>
            <person name="Haridas S."/>
            <person name="Albert R."/>
            <person name="Binder M."/>
            <person name="Bloem J."/>
            <person name="Labutti K."/>
            <person name="Salamov A."/>
            <person name="Andreopoulos B."/>
            <person name="Baker S."/>
            <person name="Barry K."/>
            <person name="Bills G."/>
            <person name="Bluhm B."/>
            <person name="Cannon C."/>
            <person name="Castanera R."/>
            <person name="Culley D."/>
            <person name="Daum C."/>
            <person name="Ezra D."/>
            <person name="Gonzalez J."/>
            <person name="Henrissat B."/>
            <person name="Kuo A."/>
            <person name="Liang C."/>
            <person name="Lipzen A."/>
            <person name="Lutzoni F."/>
            <person name="Magnuson J."/>
            <person name="Mondo S."/>
            <person name="Nolan M."/>
            <person name="Ohm R."/>
            <person name="Pangilinan J."/>
            <person name="Park H.-J."/>
            <person name="Ramirez L."/>
            <person name="Alfaro M."/>
            <person name="Sun H."/>
            <person name="Tritt A."/>
            <person name="Yoshinaga Y."/>
            <person name="Zwiers L.-H."/>
            <person name="Turgeon B."/>
            <person name="Goodwin S."/>
            <person name="Spatafora J."/>
            <person name="Crous P."/>
            <person name="Grigoriev I."/>
        </authorList>
    </citation>
    <scope>NUCLEOTIDE SEQUENCE</scope>
    <source>
        <strain evidence="3">CBS 116435</strain>
    </source>
</reference>
<dbReference type="Gene3D" id="4.10.240.10">
    <property type="entry name" value="Zn(2)-C6 fungal-type DNA-binding domain"/>
    <property type="match status" value="1"/>
</dbReference>
<dbReference type="CDD" id="cd00067">
    <property type="entry name" value="GAL4"/>
    <property type="match status" value="1"/>
</dbReference>
<proteinExistence type="predicted"/>
<dbReference type="PANTHER" id="PTHR38791:SF5">
    <property type="entry name" value="TRANSCRIPTION FACTOR DBAG-RELATED"/>
    <property type="match status" value="1"/>
</dbReference>
<gene>
    <name evidence="3" type="ORF">K431DRAFT_288302</name>
</gene>
<evidence type="ECO:0000313" key="3">
    <source>
        <dbReference type="EMBL" id="KAF2717692.1"/>
    </source>
</evidence>
<evidence type="ECO:0000313" key="4">
    <source>
        <dbReference type="Proteomes" id="UP000799441"/>
    </source>
</evidence>
<protein>
    <recommendedName>
        <fullName evidence="2">Zn(2)-C6 fungal-type domain-containing protein</fullName>
    </recommendedName>
</protein>